<sequence>MIAPDDQPAIAVIPYLERLPEGLPNLPLDRLDWPLGRPARLAQGTVADMAATDHLITYPKTRLYLAPRGRRKARLSLMIVEPDAVHAKHLRLARLLHRRFFRVLTKNSGLLAAIPNGARFIAGFSFVAPSDEIAAEKTRMTSIIASAKRIYEGHRLRHAVIDEARALGLPLEVMGRGYRPIEDKTEGLAPYRYTVVIENSREPSYITEKLIDALRCRSVPIYWGAPDAGTIFDPAGLIECTTRDDILAALRHASAEDYDRRRPAIEANARLADHYADMHRRAAEIIRNAT</sequence>
<gene>
    <name evidence="5" type="ORF">G5V65_00905</name>
</gene>
<dbReference type="InterPro" id="IPR038577">
    <property type="entry name" value="GT10-like_C_sf"/>
</dbReference>
<dbReference type="RefSeq" id="WP_165046538.1">
    <property type="nucleotide sequence ID" value="NZ_JAALFE010000001.1"/>
</dbReference>
<dbReference type="Proteomes" id="UP000474758">
    <property type="component" value="Unassembled WGS sequence"/>
</dbReference>
<feature type="domain" description="Fucosyltransferase C-terminal" evidence="4">
    <location>
        <begin position="136"/>
        <end position="226"/>
    </location>
</feature>
<dbReference type="Gene3D" id="3.40.50.11660">
    <property type="entry name" value="Glycosyl transferase family 10, C-terminal domain"/>
    <property type="match status" value="1"/>
</dbReference>
<evidence type="ECO:0000256" key="1">
    <source>
        <dbReference type="ARBA" id="ARBA00008919"/>
    </source>
</evidence>
<dbReference type="InterPro" id="IPR055270">
    <property type="entry name" value="Glyco_tran_10_C"/>
</dbReference>
<dbReference type="PANTHER" id="PTHR11929">
    <property type="entry name" value="ALPHA- 1,3 -FUCOSYLTRANSFERASE"/>
    <property type="match status" value="1"/>
</dbReference>
<evidence type="ECO:0000259" key="4">
    <source>
        <dbReference type="Pfam" id="PF00852"/>
    </source>
</evidence>
<organism evidence="5 6">
    <name type="scientific">Paragemmobacter kunshanensis</name>
    <dbReference type="NCBI Taxonomy" id="2583234"/>
    <lineage>
        <taxon>Bacteria</taxon>
        <taxon>Pseudomonadati</taxon>
        <taxon>Pseudomonadota</taxon>
        <taxon>Alphaproteobacteria</taxon>
        <taxon>Rhodobacterales</taxon>
        <taxon>Paracoccaceae</taxon>
        <taxon>Paragemmobacter</taxon>
    </lineage>
</organism>
<dbReference type="GO" id="GO:0016020">
    <property type="term" value="C:membrane"/>
    <property type="evidence" value="ECO:0007669"/>
    <property type="project" value="InterPro"/>
</dbReference>
<comment type="caution">
    <text evidence="5">The sequence shown here is derived from an EMBL/GenBank/DDBJ whole genome shotgun (WGS) entry which is preliminary data.</text>
</comment>
<evidence type="ECO:0000313" key="6">
    <source>
        <dbReference type="Proteomes" id="UP000474758"/>
    </source>
</evidence>
<evidence type="ECO:0000313" key="5">
    <source>
        <dbReference type="EMBL" id="NGQ89437.1"/>
    </source>
</evidence>
<evidence type="ECO:0000256" key="2">
    <source>
        <dbReference type="ARBA" id="ARBA00022676"/>
    </source>
</evidence>
<dbReference type="SUPFAM" id="SSF53756">
    <property type="entry name" value="UDP-Glycosyltransferase/glycogen phosphorylase"/>
    <property type="match status" value="1"/>
</dbReference>
<dbReference type="PANTHER" id="PTHR11929:SF194">
    <property type="entry name" value="ALPHA-(1,3)-FUCOSYLTRANSFERASE 10"/>
    <property type="match status" value="1"/>
</dbReference>
<dbReference type="EMBL" id="JAALFE010000001">
    <property type="protein sequence ID" value="NGQ89437.1"/>
    <property type="molecule type" value="Genomic_DNA"/>
</dbReference>
<comment type="similarity">
    <text evidence="1">Belongs to the glycosyltransferase 10 family.</text>
</comment>
<keyword evidence="3" id="KW-0808">Transferase</keyword>
<protein>
    <recommendedName>
        <fullName evidence="4">Fucosyltransferase C-terminal domain-containing protein</fullName>
    </recommendedName>
</protein>
<dbReference type="InterPro" id="IPR001503">
    <property type="entry name" value="Glyco_trans_10"/>
</dbReference>
<proteinExistence type="inferred from homology"/>
<reference evidence="5 6" key="1">
    <citation type="submission" date="2020-02" db="EMBL/GenBank/DDBJ databases">
        <title>Rhodobacter translucens sp. nov., a novel bacterium isolated from activated sludge.</title>
        <authorList>
            <person name="Liu J."/>
        </authorList>
    </citation>
    <scope>NUCLEOTIDE SEQUENCE [LARGE SCALE GENOMIC DNA]</scope>
    <source>
        <strain evidence="5 6">HX-7-19</strain>
    </source>
</reference>
<name>A0A6M1TN21_9RHOB</name>
<dbReference type="GO" id="GO:0008417">
    <property type="term" value="F:fucosyltransferase activity"/>
    <property type="evidence" value="ECO:0007669"/>
    <property type="project" value="InterPro"/>
</dbReference>
<keyword evidence="6" id="KW-1185">Reference proteome</keyword>
<evidence type="ECO:0000256" key="3">
    <source>
        <dbReference type="ARBA" id="ARBA00022679"/>
    </source>
</evidence>
<dbReference type="AlphaFoldDB" id="A0A6M1TN21"/>
<keyword evidence="2" id="KW-0328">Glycosyltransferase</keyword>
<dbReference type="Pfam" id="PF00852">
    <property type="entry name" value="Glyco_transf_10"/>
    <property type="match status" value="1"/>
</dbReference>
<accession>A0A6M1TN21</accession>